<feature type="transmembrane region" description="Helical" evidence="1">
    <location>
        <begin position="43"/>
        <end position="60"/>
    </location>
</feature>
<dbReference type="EMBL" id="BMIH01000002">
    <property type="protein sequence ID" value="GGB25770.1"/>
    <property type="molecule type" value="Genomic_DNA"/>
</dbReference>
<name>A0A916T176_9SPHN</name>
<evidence type="ECO:0000313" key="4">
    <source>
        <dbReference type="Proteomes" id="UP000623067"/>
    </source>
</evidence>
<protein>
    <submittedName>
        <fullName evidence="3">Uncharacterized protein</fullName>
    </submittedName>
</protein>
<evidence type="ECO:0000313" key="3">
    <source>
        <dbReference type="EMBL" id="GGB25770.1"/>
    </source>
</evidence>
<gene>
    <name evidence="3" type="ORF">GCM10011380_14180</name>
</gene>
<feature type="signal peptide" evidence="2">
    <location>
        <begin position="1"/>
        <end position="27"/>
    </location>
</feature>
<proteinExistence type="predicted"/>
<comment type="caution">
    <text evidence="3">The sequence shown here is derived from an EMBL/GenBank/DDBJ whole genome shotgun (WGS) entry which is preliminary data.</text>
</comment>
<keyword evidence="2" id="KW-0732">Signal</keyword>
<keyword evidence="4" id="KW-1185">Reference proteome</keyword>
<dbReference type="RefSeq" id="WP_188658050.1">
    <property type="nucleotide sequence ID" value="NZ_BMIH01000002.1"/>
</dbReference>
<keyword evidence="1" id="KW-0472">Membrane</keyword>
<sequence length="125" mass="14149">MNGWIKKAGLGAVMAATALTAAAPADAQRWGGYYHRRGGDATASALLGGIVGLGVGAAIASSNRDRYYDRGYYDRGYYDRRSYYDVPPPPVYRERYYYDDYRPRCWTEYRRDGYYGGRVPVRVCN</sequence>
<reference evidence="3" key="1">
    <citation type="journal article" date="2014" name="Int. J. Syst. Evol. Microbiol.">
        <title>Complete genome sequence of Corynebacterium casei LMG S-19264T (=DSM 44701T), isolated from a smear-ripened cheese.</title>
        <authorList>
            <consortium name="US DOE Joint Genome Institute (JGI-PGF)"/>
            <person name="Walter F."/>
            <person name="Albersmeier A."/>
            <person name="Kalinowski J."/>
            <person name="Ruckert C."/>
        </authorList>
    </citation>
    <scope>NUCLEOTIDE SEQUENCE</scope>
    <source>
        <strain evidence="3">CGMCC 1.15330</strain>
    </source>
</reference>
<organism evidence="3 4">
    <name type="scientific">Sphingomonas metalli</name>
    <dbReference type="NCBI Taxonomy" id="1779358"/>
    <lineage>
        <taxon>Bacteria</taxon>
        <taxon>Pseudomonadati</taxon>
        <taxon>Pseudomonadota</taxon>
        <taxon>Alphaproteobacteria</taxon>
        <taxon>Sphingomonadales</taxon>
        <taxon>Sphingomonadaceae</taxon>
        <taxon>Sphingomonas</taxon>
    </lineage>
</organism>
<keyword evidence="1" id="KW-1133">Transmembrane helix</keyword>
<reference evidence="3" key="2">
    <citation type="submission" date="2020-09" db="EMBL/GenBank/DDBJ databases">
        <authorList>
            <person name="Sun Q."/>
            <person name="Zhou Y."/>
        </authorList>
    </citation>
    <scope>NUCLEOTIDE SEQUENCE</scope>
    <source>
        <strain evidence="3">CGMCC 1.15330</strain>
    </source>
</reference>
<accession>A0A916T176</accession>
<dbReference type="AlphaFoldDB" id="A0A916T176"/>
<dbReference type="Proteomes" id="UP000623067">
    <property type="component" value="Unassembled WGS sequence"/>
</dbReference>
<feature type="chain" id="PRO_5037317882" evidence="2">
    <location>
        <begin position="28"/>
        <end position="125"/>
    </location>
</feature>
<evidence type="ECO:0000256" key="2">
    <source>
        <dbReference type="SAM" id="SignalP"/>
    </source>
</evidence>
<evidence type="ECO:0000256" key="1">
    <source>
        <dbReference type="SAM" id="Phobius"/>
    </source>
</evidence>
<keyword evidence="1" id="KW-0812">Transmembrane</keyword>